<evidence type="ECO:0000256" key="3">
    <source>
        <dbReference type="ARBA" id="ARBA00022741"/>
    </source>
</evidence>
<dbReference type="InterPro" id="IPR027417">
    <property type="entry name" value="P-loop_NTPase"/>
</dbReference>
<comment type="similarity">
    <text evidence="1">Belongs to the ABC transporter superfamily.</text>
</comment>
<dbReference type="Gene3D" id="3.40.50.300">
    <property type="entry name" value="P-loop containing nucleotide triphosphate hydrolases"/>
    <property type="match status" value="1"/>
</dbReference>
<reference evidence="6 7" key="1">
    <citation type="submission" date="2019-10" db="EMBL/GenBank/DDBJ databases">
        <title>Draft Genome Sequence of Cytophagaceae sp. SJW1-29.</title>
        <authorList>
            <person name="Choi A."/>
        </authorList>
    </citation>
    <scope>NUCLEOTIDE SEQUENCE [LARGE SCALE GENOMIC DNA]</scope>
    <source>
        <strain evidence="6 7">SJW1-29</strain>
    </source>
</reference>
<dbReference type="InterPro" id="IPR003439">
    <property type="entry name" value="ABC_transporter-like_ATP-bd"/>
</dbReference>
<dbReference type="InterPro" id="IPR017871">
    <property type="entry name" value="ABC_transporter-like_CS"/>
</dbReference>
<dbReference type="PROSITE" id="PS50893">
    <property type="entry name" value="ABC_TRANSPORTER_2"/>
    <property type="match status" value="1"/>
</dbReference>
<comment type="caution">
    <text evidence="6">The sequence shown here is derived from an EMBL/GenBank/DDBJ whole genome shotgun (WGS) entry which is preliminary data.</text>
</comment>
<evidence type="ECO:0000259" key="5">
    <source>
        <dbReference type="PROSITE" id="PS50893"/>
    </source>
</evidence>
<gene>
    <name evidence="6" type="ORF">GBK04_08110</name>
</gene>
<dbReference type="Pfam" id="PF00005">
    <property type="entry name" value="ABC_tran"/>
    <property type="match status" value="1"/>
</dbReference>
<organism evidence="6 7">
    <name type="scientific">Salmonirosea aquatica</name>
    <dbReference type="NCBI Taxonomy" id="2654236"/>
    <lineage>
        <taxon>Bacteria</taxon>
        <taxon>Pseudomonadati</taxon>
        <taxon>Bacteroidota</taxon>
        <taxon>Cytophagia</taxon>
        <taxon>Cytophagales</taxon>
        <taxon>Spirosomataceae</taxon>
        <taxon>Salmonirosea</taxon>
    </lineage>
</organism>
<dbReference type="PROSITE" id="PS00211">
    <property type="entry name" value="ABC_TRANSPORTER_1"/>
    <property type="match status" value="1"/>
</dbReference>
<accession>A0A7C9F8A8</accession>
<evidence type="ECO:0000256" key="4">
    <source>
        <dbReference type="ARBA" id="ARBA00022840"/>
    </source>
</evidence>
<dbReference type="PANTHER" id="PTHR43335">
    <property type="entry name" value="ABC TRANSPORTER, ATP-BINDING PROTEIN"/>
    <property type="match status" value="1"/>
</dbReference>
<evidence type="ECO:0000313" key="6">
    <source>
        <dbReference type="EMBL" id="MPR33324.1"/>
    </source>
</evidence>
<protein>
    <submittedName>
        <fullName evidence="6">ATP-binding cassette domain-containing protein</fullName>
    </submittedName>
</protein>
<sequence length="299" mass="33672">MEFITTSALTKKYGPTLAVDEISLRVEEGEMYGFLGLNGAGKTTLIRMLLGMIRPDGGEVRLFGQKVNRSFNAWNQVGYLVETPYAYPNLSVLENLKVYYHLRQLKDPGLIDRIIEKLKLNPYRYKKAAQLSLGNQQRLGLAKALMHEPKLLILDEPMNGLDPEGIVEVRQLLRELVSTGSTVFLSSHLLSEMAKVASRVAIIHQGRLVKEISTHDLAKQLIQKVLVDTRDNPRAVAYLAEAGTEASLNSEQEIEILDEKAIRNPEMITKLLAEKGLPPRQVYTFTEDLESYFLHTIKP</sequence>
<dbReference type="SMART" id="SM00382">
    <property type="entry name" value="AAA"/>
    <property type="match status" value="1"/>
</dbReference>
<feature type="domain" description="ABC transporter" evidence="5">
    <location>
        <begin position="4"/>
        <end position="230"/>
    </location>
</feature>
<keyword evidence="7" id="KW-1185">Reference proteome</keyword>
<dbReference type="PANTHER" id="PTHR43335:SF4">
    <property type="entry name" value="ABC TRANSPORTER, ATP-BINDING PROTEIN"/>
    <property type="match status" value="1"/>
</dbReference>
<dbReference type="InterPro" id="IPR003593">
    <property type="entry name" value="AAA+_ATPase"/>
</dbReference>
<dbReference type="GO" id="GO:0016887">
    <property type="term" value="F:ATP hydrolysis activity"/>
    <property type="evidence" value="ECO:0007669"/>
    <property type="project" value="InterPro"/>
</dbReference>
<evidence type="ECO:0000256" key="1">
    <source>
        <dbReference type="ARBA" id="ARBA00005417"/>
    </source>
</evidence>
<evidence type="ECO:0000313" key="7">
    <source>
        <dbReference type="Proteomes" id="UP000479293"/>
    </source>
</evidence>
<keyword evidence="2" id="KW-0813">Transport</keyword>
<dbReference type="EMBL" id="WHLY01000002">
    <property type="protein sequence ID" value="MPR33324.1"/>
    <property type="molecule type" value="Genomic_DNA"/>
</dbReference>
<dbReference type="RefSeq" id="WP_152758476.1">
    <property type="nucleotide sequence ID" value="NZ_WHLY01000002.1"/>
</dbReference>
<proteinExistence type="inferred from homology"/>
<dbReference type="GO" id="GO:0005524">
    <property type="term" value="F:ATP binding"/>
    <property type="evidence" value="ECO:0007669"/>
    <property type="project" value="UniProtKB-KW"/>
</dbReference>
<name>A0A7C9F8A8_9BACT</name>
<evidence type="ECO:0000256" key="2">
    <source>
        <dbReference type="ARBA" id="ARBA00022448"/>
    </source>
</evidence>
<dbReference type="SUPFAM" id="SSF52540">
    <property type="entry name" value="P-loop containing nucleoside triphosphate hydrolases"/>
    <property type="match status" value="1"/>
</dbReference>
<dbReference type="AlphaFoldDB" id="A0A7C9F8A8"/>
<dbReference type="Proteomes" id="UP000479293">
    <property type="component" value="Unassembled WGS sequence"/>
</dbReference>
<keyword evidence="3" id="KW-0547">Nucleotide-binding</keyword>
<keyword evidence="4 6" id="KW-0067">ATP-binding</keyword>